<dbReference type="SUPFAM" id="SSF51735">
    <property type="entry name" value="NAD(P)-binding Rossmann-fold domains"/>
    <property type="match status" value="1"/>
</dbReference>
<gene>
    <name evidence="3" type="ORF">ACFOZ1_10880</name>
</gene>
<evidence type="ECO:0000313" key="3">
    <source>
        <dbReference type="EMBL" id="MFC4388305.1"/>
    </source>
</evidence>
<proteinExistence type="inferred from homology"/>
<name>A0ABV8VWE4_9BACI</name>
<sequence>MYFKGKRILIIGGTGTIGMQVIHHIIKDSPQLIRVYSRDEYKQSEVIRKWKESKSIDYMIGDVRDQERIEEAMLGMDYVIHVAAMKRVEMSELNPIEVVKTNILGTYNVMRAALKQKVKKVVFTSTDKAISPTNVYGATKLIAERLIATSKNDTTIFASVRFGNVIGSRGSVIPLFQKQIMENQSITVTNDEMTRFMMTMDQATALTIKALKEAKGGEIFVLKMPVIKLKDLVALIIEETCAKHRLEKEQIQIEQTGLRPGEKMYEELMTEEESRYAWELPDMFIIPSDKEQVYSNAKKATEQKYSSSQTAPLSKESLRQLLLKANVWNKEE</sequence>
<accession>A0ABV8VWE4</accession>
<dbReference type="Pfam" id="PF02719">
    <property type="entry name" value="Polysacc_synt_2"/>
    <property type="match status" value="1"/>
</dbReference>
<comment type="caution">
    <text evidence="3">The sequence shown here is derived from an EMBL/GenBank/DDBJ whole genome shotgun (WGS) entry which is preliminary data.</text>
</comment>
<feature type="domain" description="Polysaccharide biosynthesis protein CapD-like" evidence="2">
    <location>
        <begin position="8"/>
        <end position="286"/>
    </location>
</feature>
<evidence type="ECO:0000313" key="4">
    <source>
        <dbReference type="Proteomes" id="UP001595880"/>
    </source>
</evidence>
<dbReference type="EMBL" id="JBHSDV010000003">
    <property type="protein sequence ID" value="MFC4388305.1"/>
    <property type="molecule type" value="Genomic_DNA"/>
</dbReference>
<reference evidence="4" key="1">
    <citation type="journal article" date="2019" name="Int. J. Syst. Evol. Microbiol.">
        <title>The Global Catalogue of Microorganisms (GCM) 10K type strain sequencing project: providing services to taxonomists for standard genome sequencing and annotation.</title>
        <authorList>
            <consortium name="The Broad Institute Genomics Platform"/>
            <consortium name="The Broad Institute Genome Sequencing Center for Infectious Disease"/>
            <person name="Wu L."/>
            <person name="Ma J."/>
        </authorList>
    </citation>
    <scope>NUCLEOTIDE SEQUENCE [LARGE SCALE GENOMIC DNA]</scope>
    <source>
        <strain evidence="4">KACC 14058</strain>
    </source>
</reference>
<dbReference type="Proteomes" id="UP001595880">
    <property type="component" value="Unassembled WGS sequence"/>
</dbReference>
<organism evidence="3 4">
    <name type="scientific">Gracilibacillus marinus</name>
    <dbReference type="NCBI Taxonomy" id="630535"/>
    <lineage>
        <taxon>Bacteria</taxon>
        <taxon>Bacillati</taxon>
        <taxon>Bacillota</taxon>
        <taxon>Bacilli</taxon>
        <taxon>Bacillales</taxon>
        <taxon>Bacillaceae</taxon>
        <taxon>Gracilibacillus</taxon>
    </lineage>
</organism>
<evidence type="ECO:0000256" key="1">
    <source>
        <dbReference type="ARBA" id="ARBA00007430"/>
    </source>
</evidence>
<dbReference type="InterPro" id="IPR051203">
    <property type="entry name" value="Polysaccharide_Synthase-Rel"/>
</dbReference>
<dbReference type="CDD" id="cd05237">
    <property type="entry name" value="UDP_invert_4-6DH_SDR_e"/>
    <property type="match status" value="1"/>
</dbReference>
<dbReference type="InterPro" id="IPR003869">
    <property type="entry name" value="Polysac_CapD-like"/>
</dbReference>
<dbReference type="RefSeq" id="WP_390199237.1">
    <property type="nucleotide sequence ID" value="NZ_JBHSDV010000003.1"/>
</dbReference>
<dbReference type="PANTHER" id="PTHR43318">
    <property type="entry name" value="UDP-N-ACETYLGLUCOSAMINE 4,6-DEHYDRATASE"/>
    <property type="match status" value="1"/>
</dbReference>
<dbReference type="Gene3D" id="3.40.50.720">
    <property type="entry name" value="NAD(P)-binding Rossmann-like Domain"/>
    <property type="match status" value="1"/>
</dbReference>
<evidence type="ECO:0000259" key="2">
    <source>
        <dbReference type="Pfam" id="PF02719"/>
    </source>
</evidence>
<dbReference type="InterPro" id="IPR036291">
    <property type="entry name" value="NAD(P)-bd_dom_sf"/>
</dbReference>
<protein>
    <submittedName>
        <fullName evidence="3">SDR family NAD(P)-dependent oxidoreductase</fullName>
    </submittedName>
</protein>
<keyword evidence="4" id="KW-1185">Reference proteome</keyword>
<dbReference type="PANTHER" id="PTHR43318:SF2">
    <property type="entry name" value="UDP-N-ACETYLGLUCOSAMINE 4,6-DEHYDRATASE (INVERTING)"/>
    <property type="match status" value="1"/>
</dbReference>
<comment type="similarity">
    <text evidence="1">Belongs to the polysaccharide synthase family.</text>
</comment>